<evidence type="ECO:0000256" key="7">
    <source>
        <dbReference type="ARBA" id="ARBA00022832"/>
    </source>
</evidence>
<reference evidence="14" key="1">
    <citation type="submission" date="2021-08" db="EMBL/GenBank/DDBJ databases">
        <title>WGS assembly of Ceratopteris richardii.</title>
        <authorList>
            <person name="Marchant D.B."/>
            <person name="Chen G."/>
            <person name="Jenkins J."/>
            <person name="Shu S."/>
            <person name="Leebens-Mack J."/>
            <person name="Grimwood J."/>
            <person name="Schmutz J."/>
            <person name="Soltis P."/>
            <person name="Soltis D."/>
            <person name="Chen Z.-H."/>
        </authorList>
    </citation>
    <scope>NUCLEOTIDE SEQUENCE</scope>
    <source>
        <strain evidence="14">Whitten #5841</strain>
        <tissue evidence="14">Leaf</tissue>
    </source>
</reference>
<dbReference type="GO" id="GO:0005789">
    <property type="term" value="C:endoplasmic reticulum membrane"/>
    <property type="evidence" value="ECO:0007669"/>
    <property type="project" value="UniProtKB-SubCell"/>
</dbReference>
<evidence type="ECO:0000256" key="5">
    <source>
        <dbReference type="ARBA" id="ARBA00022516"/>
    </source>
</evidence>
<feature type="transmembrane region" description="Helical" evidence="13">
    <location>
        <begin position="125"/>
        <end position="145"/>
    </location>
</feature>
<dbReference type="Pfam" id="PF04387">
    <property type="entry name" value="PTPLA"/>
    <property type="match status" value="1"/>
</dbReference>
<dbReference type="GO" id="GO:0102158">
    <property type="term" value="F:very-long-chain (3R)-3-hydroxyacyl-CoA dehydratase activity"/>
    <property type="evidence" value="ECO:0007669"/>
    <property type="project" value="UniProtKB-EC"/>
</dbReference>
<protein>
    <recommendedName>
        <fullName evidence="4 13">Very-long-chain (3R)-3-hydroxyacyl-CoA dehydratase</fullName>
        <ecNumber evidence="4 13">4.2.1.134</ecNumber>
    </recommendedName>
</protein>
<evidence type="ECO:0000256" key="9">
    <source>
        <dbReference type="ARBA" id="ARBA00023098"/>
    </source>
</evidence>
<keyword evidence="9 13" id="KW-0443">Lipid metabolism</keyword>
<keyword evidence="12 13" id="KW-0456">Lyase</keyword>
<accession>A0A8T2T109</accession>
<comment type="pathway">
    <text evidence="2 13">Lipid metabolism; fatty acid biosynthesis.</text>
</comment>
<keyword evidence="8 13" id="KW-1133">Transmembrane helix</keyword>
<dbReference type="AlphaFoldDB" id="A0A8T2T109"/>
<keyword evidence="13" id="KW-0256">Endoplasmic reticulum</keyword>
<evidence type="ECO:0000313" key="14">
    <source>
        <dbReference type="EMBL" id="KAH7387663.1"/>
    </source>
</evidence>
<dbReference type="InterPro" id="IPR007482">
    <property type="entry name" value="Tyr_Pase-like_PTPLA"/>
</dbReference>
<evidence type="ECO:0000256" key="6">
    <source>
        <dbReference type="ARBA" id="ARBA00022692"/>
    </source>
</evidence>
<evidence type="ECO:0000256" key="3">
    <source>
        <dbReference type="ARBA" id="ARBA00007811"/>
    </source>
</evidence>
<dbReference type="EC" id="4.2.1.134" evidence="4 13"/>
<evidence type="ECO:0000256" key="11">
    <source>
        <dbReference type="ARBA" id="ARBA00023160"/>
    </source>
</evidence>
<keyword evidence="7 13" id="KW-0276">Fatty acid metabolism</keyword>
<dbReference type="OrthoDB" id="46988at2759"/>
<comment type="catalytic activity">
    <reaction evidence="13">
        <text>a very-long-chain (3R)-3-hydroxyacyl-CoA = a very-long-chain (2E)-enoyl-CoA + H2O</text>
        <dbReference type="Rhea" id="RHEA:45812"/>
        <dbReference type="ChEBI" id="CHEBI:15377"/>
        <dbReference type="ChEBI" id="CHEBI:83728"/>
        <dbReference type="ChEBI" id="CHEBI:85440"/>
        <dbReference type="EC" id="4.2.1.134"/>
    </reaction>
</comment>
<dbReference type="GO" id="GO:0030148">
    <property type="term" value="P:sphingolipid biosynthetic process"/>
    <property type="evidence" value="ECO:0007669"/>
    <property type="project" value="TreeGrafter"/>
</dbReference>
<keyword evidence="10 13" id="KW-0472">Membrane</keyword>
<sequence>MGCKFERKDEVKEQEAFVHSNRSLVLLRILGQAAQTNSVDESFDDVHASVGLVPSGVLVSFLQWGERYDSRTVVVCNIKEIQRFPSVFITFMAWSLIEVICYLQYALITIGLCPRWLSWLRYTAFIPLYPIGAWCGEVLLCYQALPYIKNYYNFIVARLVLCPFLWWRLYMHMLGKLTQERWHKVHKL</sequence>
<feature type="transmembrane region" description="Helical" evidence="13">
    <location>
        <begin position="91"/>
        <end position="113"/>
    </location>
</feature>
<comment type="subcellular location">
    <subcellularLocation>
        <location evidence="13">Endoplasmic reticulum membrane</location>
        <topology evidence="13">Multi-pass membrane protein</topology>
    </subcellularLocation>
    <subcellularLocation>
        <location evidence="1">Membrane</location>
        <topology evidence="1">Multi-pass membrane protein</topology>
    </subcellularLocation>
</comment>
<evidence type="ECO:0000256" key="13">
    <source>
        <dbReference type="RuleBase" id="RU363109"/>
    </source>
</evidence>
<comment type="function">
    <text evidence="13">Catalyzes the third of the four reactions of the long-chain fatty acids elongation cycle. This endoplasmic reticulum-bound enzymatic process, allows the addition of two carbons to the chain of long- and very long-chain fatty acids/VLCFAs per cycle. This enzyme catalyzes the dehydration of the 3-hydroxyacyl-CoA intermediate into trans-2,3-enoyl-CoA, within each cycle of fatty acid elongation. Thereby, it participates to the production of VLCFAs of different chain lengths that are involved in multiple biological processes as precursors of membrane lipids and lipid mediators.</text>
</comment>
<evidence type="ECO:0000256" key="2">
    <source>
        <dbReference type="ARBA" id="ARBA00005194"/>
    </source>
</evidence>
<dbReference type="GO" id="GO:0042761">
    <property type="term" value="P:very long-chain fatty acid biosynthetic process"/>
    <property type="evidence" value="ECO:0007669"/>
    <property type="project" value="TreeGrafter"/>
</dbReference>
<dbReference type="PANTHER" id="PTHR11035">
    <property type="entry name" value="VERY-LONG-CHAIN (3R)-3-HYDROXYACYL-COA DEHYDRATASE"/>
    <property type="match status" value="1"/>
</dbReference>
<evidence type="ECO:0000313" key="15">
    <source>
        <dbReference type="Proteomes" id="UP000825935"/>
    </source>
</evidence>
<dbReference type="GO" id="GO:0030497">
    <property type="term" value="P:fatty acid elongation"/>
    <property type="evidence" value="ECO:0007669"/>
    <property type="project" value="TreeGrafter"/>
</dbReference>
<dbReference type="Proteomes" id="UP000825935">
    <property type="component" value="Chromosome 16"/>
</dbReference>
<dbReference type="PANTHER" id="PTHR11035:SF35">
    <property type="entry name" value="VERY-LONG-CHAIN (3R)-3-HYDROXYACYL-COA DEHYDRATASE"/>
    <property type="match status" value="1"/>
</dbReference>
<keyword evidence="6 13" id="KW-0812">Transmembrane</keyword>
<comment type="caution">
    <text evidence="14">The sequence shown here is derived from an EMBL/GenBank/DDBJ whole genome shotgun (WGS) entry which is preliminary data.</text>
</comment>
<keyword evidence="5 13" id="KW-0444">Lipid biosynthesis</keyword>
<evidence type="ECO:0000256" key="12">
    <source>
        <dbReference type="ARBA" id="ARBA00023239"/>
    </source>
</evidence>
<comment type="similarity">
    <text evidence="3 13">Belongs to the very long-chain fatty acids dehydratase HACD family.</text>
</comment>
<proteinExistence type="inferred from homology"/>
<evidence type="ECO:0000256" key="4">
    <source>
        <dbReference type="ARBA" id="ARBA00013122"/>
    </source>
</evidence>
<comment type="caution">
    <text evidence="13">Lacks conserved residue(s) required for the propagation of feature annotation.</text>
</comment>
<evidence type="ECO:0000256" key="8">
    <source>
        <dbReference type="ARBA" id="ARBA00022989"/>
    </source>
</evidence>
<keyword evidence="15" id="KW-1185">Reference proteome</keyword>
<keyword evidence="11 13" id="KW-0275">Fatty acid biosynthesis</keyword>
<evidence type="ECO:0000256" key="1">
    <source>
        <dbReference type="ARBA" id="ARBA00004141"/>
    </source>
</evidence>
<gene>
    <name evidence="14" type="ORF">KP509_16G035300</name>
</gene>
<name>A0A8T2T109_CERRI</name>
<evidence type="ECO:0000256" key="10">
    <source>
        <dbReference type="ARBA" id="ARBA00023136"/>
    </source>
</evidence>
<organism evidence="14 15">
    <name type="scientific">Ceratopteris richardii</name>
    <name type="common">Triangle waterfern</name>
    <dbReference type="NCBI Taxonomy" id="49495"/>
    <lineage>
        <taxon>Eukaryota</taxon>
        <taxon>Viridiplantae</taxon>
        <taxon>Streptophyta</taxon>
        <taxon>Embryophyta</taxon>
        <taxon>Tracheophyta</taxon>
        <taxon>Polypodiopsida</taxon>
        <taxon>Polypodiidae</taxon>
        <taxon>Polypodiales</taxon>
        <taxon>Pteridineae</taxon>
        <taxon>Pteridaceae</taxon>
        <taxon>Parkerioideae</taxon>
        <taxon>Ceratopteris</taxon>
    </lineage>
</organism>
<feature type="transmembrane region" description="Helical" evidence="13">
    <location>
        <begin position="151"/>
        <end position="171"/>
    </location>
</feature>
<dbReference type="EMBL" id="CM035421">
    <property type="protein sequence ID" value="KAH7387663.1"/>
    <property type="molecule type" value="Genomic_DNA"/>
</dbReference>